<evidence type="ECO:0000313" key="2">
    <source>
        <dbReference type="EMBL" id="AHZ11025.1"/>
    </source>
</evidence>
<name>A0A024B3L2_KLEFL</name>
<dbReference type="PANTHER" id="PTHR33642">
    <property type="entry name" value="COX1/OXI3 INTRON 1 PROTEIN-RELATED"/>
    <property type="match status" value="1"/>
</dbReference>
<dbReference type="RefSeq" id="YP_009033680.1">
    <property type="nucleotide sequence ID" value="NC_024167.1"/>
</dbReference>
<dbReference type="AlphaFoldDB" id="A0A024B3L2"/>
<reference evidence="2" key="1">
    <citation type="journal article" date="2014" name="Genome Biol. Evol.">
        <title>Analyses of charophyte chloroplast genomes help characterize the ancestral chloroplast genome of land plants.</title>
        <authorList>
            <person name="Civan P."/>
            <person name="Foster P.G."/>
            <person name="Embley M.T."/>
            <person name="Seneca A."/>
            <person name="Cox C.J."/>
        </authorList>
    </citation>
    <scope>NUCLEOTIDE SEQUENCE</scope>
</reference>
<geneLocation type="chloroplast" evidence="2"/>
<dbReference type="GO" id="GO:0006397">
    <property type="term" value="P:mRNA processing"/>
    <property type="evidence" value="ECO:0007669"/>
    <property type="project" value="InterPro"/>
</dbReference>
<dbReference type="EMBL" id="KJ461680">
    <property type="protein sequence ID" value="AHZ11025.1"/>
    <property type="molecule type" value="Genomic_DNA"/>
</dbReference>
<accession>A0A024B3L2</accession>
<dbReference type="RefSeq" id="YP_009033642.1">
    <property type="nucleotide sequence ID" value="NC_024167.1"/>
</dbReference>
<dbReference type="GeneID" id="19523812"/>
<organism evidence="2">
    <name type="scientific">Klebsormidium flaccidum</name>
    <name type="common">Filamentous green alga</name>
    <name type="synonym">Ulothrix flaccida</name>
    <dbReference type="NCBI Taxonomy" id="3175"/>
    <lineage>
        <taxon>Eukaryota</taxon>
        <taxon>Viridiplantae</taxon>
        <taxon>Streptophyta</taxon>
        <taxon>Klebsormidiophyceae</taxon>
        <taxon>Klebsormidiales</taxon>
        <taxon>Klebsormidiaceae</taxon>
        <taxon>Klebsormidium</taxon>
    </lineage>
</organism>
<dbReference type="PANTHER" id="PTHR33642:SF4">
    <property type="entry name" value="COX1_OXI3 INTRON 1 PROTEIN-RELATED"/>
    <property type="match status" value="1"/>
</dbReference>
<dbReference type="GO" id="GO:0005737">
    <property type="term" value="C:cytoplasm"/>
    <property type="evidence" value="ECO:0007669"/>
    <property type="project" value="UniProtKB-ARBA"/>
</dbReference>
<dbReference type="EMBL" id="KJ461680">
    <property type="protein sequence ID" value="AHZ11063.1"/>
    <property type="molecule type" value="Genomic_DNA"/>
</dbReference>
<proteinExistence type="predicted"/>
<keyword evidence="2" id="KW-0150">Chloroplast</keyword>
<dbReference type="Pfam" id="PF01348">
    <property type="entry name" value="Intron_maturas2"/>
    <property type="match status" value="1"/>
</dbReference>
<feature type="domain" description="Domain X" evidence="1">
    <location>
        <begin position="315"/>
        <end position="424"/>
    </location>
</feature>
<dbReference type="GeneID" id="19523870"/>
<dbReference type="InterPro" id="IPR024937">
    <property type="entry name" value="Domain_X"/>
</dbReference>
<evidence type="ECO:0000259" key="1">
    <source>
        <dbReference type="Pfam" id="PF01348"/>
    </source>
</evidence>
<keyword evidence="2" id="KW-0934">Plastid</keyword>
<protein>
    <submittedName>
        <fullName evidence="2">Putative maturase</fullName>
    </submittedName>
</protein>
<sequence length="453" mass="53851">MSALKKLDRMRLKKKHSQGLFDKDSYILLCKEDLWLFVHEKNHCFYKNMIDEQSVILNDLTFHPIELIQKSNVLNTSNKQTYRKKYLLCEIILIIFDLYYKSFSRSFLFKNQENFNSHIIFERIGKDWKSVKWIIQADFQNCQGLLQNFTNLLQKRVQDPFFLRILISIFNSKQGNSSPYWFQIAITRFSIFFNNIYFYELDMLLFWIQHGNKKIEFQFIPFILQHSSRNLNTREKSLFKHFVTKIVYVRHAGSWMIGTNGPISLIKALFLQVHQFFNERLMLRSEVNKAKLINLYANSVSFAGYRILLNNRFDLQFELPLEKMLTSLSLEGFCDNSGHPMPKKDWASEQDWLIVSTFNNIISQIGSYWGPAFNQDILQRIKHTLYISCAKTLAHKHRTTARQIFIKYGKDLAITHPVNSHTKVKINLEKIEKASWVQARRYFTQYDSFSNII</sequence>
<gene>
    <name evidence="2" type="primary">matK</name>
</gene>